<dbReference type="InterPro" id="IPR036895">
    <property type="entry name" value="Uracil-DNA_glycosylase-like_sf"/>
</dbReference>
<dbReference type="EMBL" id="VSSR01000078">
    <property type="protein sequence ID" value="TYL73223.1"/>
    <property type="molecule type" value="Genomic_DNA"/>
</dbReference>
<organism evidence="1 2">
    <name type="scientific">Bradyrhizobium cytisi</name>
    <dbReference type="NCBI Taxonomy" id="515489"/>
    <lineage>
        <taxon>Bacteria</taxon>
        <taxon>Pseudomonadati</taxon>
        <taxon>Pseudomonadota</taxon>
        <taxon>Alphaproteobacteria</taxon>
        <taxon>Hyphomicrobiales</taxon>
        <taxon>Nitrobacteraceae</taxon>
        <taxon>Bradyrhizobium</taxon>
    </lineage>
</organism>
<accession>A0A5S4VXW4</accession>
<proteinExistence type="predicted"/>
<dbReference type="Proteomes" id="UP000324853">
    <property type="component" value="Unassembled WGS sequence"/>
</dbReference>
<reference evidence="1 2" key="1">
    <citation type="submission" date="2019-08" db="EMBL/GenBank/DDBJ databases">
        <title>Bradyrhizobium hipponensis sp. nov., a rhizobium isolated from a Lupinus angustifolius root nodule in Tunisia.</title>
        <authorList>
            <person name="Off K."/>
            <person name="Rejili M."/>
            <person name="Mars M."/>
            <person name="Brachmann A."/>
            <person name="Marin M."/>
        </authorList>
    </citation>
    <scope>NUCLEOTIDE SEQUENCE [LARGE SCALE GENOMIC DNA]</scope>
    <source>
        <strain evidence="1 2">CTAW11</strain>
    </source>
</reference>
<comment type="caution">
    <text evidence="1">The sequence shown here is derived from an EMBL/GenBank/DDBJ whole genome shotgun (WGS) entry which is preliminary data.</text>
</comment>
<dbReference type="Gene3D" id="3.40.470.10">
    <property type="entry name" value="Uracil-DNA glycosylase-like domain"/>
    <property type="match status" value="1"/>
</dbReference>
<name>A0A5S4VXW4_9BRAD</name>
<dbReference type="CDD" id="cd10034">
    <property type="entry name" value="UDG_BdiUng_like"/>
    <property type="match status" value="1"/>
</dbReference>
<evidence type="ECO:0000313" key="1">
    <source>
        <dbReference type="EMBL" id="TYL73223.1"/>
    </source>
</evidence>
<gene>
    <name evidence="1" type="ORF">FXB38_36805</name>
</gene>
<protein>
    <submittedName>
        <fullName evidence="1">Uracil-DNA glycosylase</fullName>
    </submittedName>
</protein>
<dbReference type="AlphaFoldDB" id="A0A5S4VXW4"/>
<dbReference type="RefSeq" id="WP_148755829.1">
    <property type="nucleotide sequence ID" value="NZ_VSSR01000078.1"/>
</dbReference>
<dbReference type="OrthoDB" id="8203325at2"/>
<sequence length="272" mass="29494">MLVDFDSGYGQQPFHDLCADYPGPEAYDPHDFRVEWGPIFHRGRLDGSARVLVIGQDPAQHETIVRRILIGTAGRRTQGFLAKLGITQSYVMVNTFLYSVYGQSGGNKHKNEPGIVLYRNKWFKAVLGLGSIEAVVSLGSLADDAWHAWLMTADGAAYKALAYQHIPHPTWPESSAPDAATQAANTKVMLTKWNAALTALGPQIKHPDAAAALVPYGDAFKLSELVDIIAKDIPAGLPVWMRGDAPWATRQGADAAAKRRTIAITVPDGVIP</sequence>
<evidence type="ECO:0000313" key="2">
    <source>
        <dbReference type="Proteomes" id="UP000324853"/>
    </source>
</evidence>
<keyword evidence="2" id="KW-1185">Reference proteome</keyword>
<dbReference type="SUPFAM" id="SSF52141">
    <property type="entry name" value="Uracil-DNA glycosylase-like"/>
    <property type="match status" value="1"/>
</dbReference>